<name>A0A2U1MR83_ARTAN</name>
<dbReference type="InterPro" id="IPR004045">
    <property type="entry name" value="Glutathione_S-Trfase_N"/>
</dbReference>
<dbReference type="Proteomes" id="UP000245207">
    <property type="component" value="Unassembled WGS sequence"/>
</dbReference>
<reference evidence="2 3" key="1">
    <citation type="journal article" date="2018" name="Mol. Plant">
        <title>The genome of Artemisia annua provides insight into the evolution of Asteraceae family and artemisinin biosynthesis.</title>
        <authorList>
            <person name="Shen Q."/>
            <person name="Zhang L."/>
            <person name="Liao Z."/>
            <person name="Wang S."/>
            <person name="Yan T."/>
            <person name="Shi P."/>
            <person name="Liu M."/>
            <person name="Fu X."/>
            <person name="Pan Q."/>
            <person name="Wang Y."/>
            <person name="Lv Z."/>
            <person name="Lu X."/>
            <person name="Zhang F."/>
            <person name="Jiang W."/>
            <person name="Ma Y."/>
            <person name="Chen M."/>
            <person name="Hao X."/>
            <person name="Li L."/>
            <person name="Tang Y."/>
            <person name="Lv G."/>
            <person name="Zhou Y."/>
            <person name="Sun X."/>
            <person name="Brodelius P.E."/>
            <person name="Rose J.K.C."/>
            <person name="Tang K."/>
        </authorList>
    </citation>
    <scope>NUCLEOTIDE SEQUENCE [LARGE SCALE GENOMIC DNA]</scope>
    <source>
        <strain evidence="3">cv. Huhao1</strain>
        <tissue evidence="2">Leaf</tissue>
    </source>
</reference>
<comment type="caution">
    <text evidence="2">The sequence shown here is derived from an EMBL/GenBank/DDBJ whole genome shotgun (WGS) entry which is preliminary data.</text>
</comment>
<evidence type="ECO:0000259" key="1">
    <source>
        <dbReference type="PROSITE" id="PS50404"/>
    </source>
</evidence>
<dbReference type="PANTHER" id="PTHR44750">
    <property type="entry name" value="GLUTATHIONE S-TRANSFERASE T1-RELATED"/>
    <property type="match status" value="1"/>
</dbReference>
<gene>
    <name evidence="2" type="ORF">CTI12_AA350410</name>
</gene>
<dbReference type="OrthoDB" id="422574at2759"/>
<keyword evidence="2" id="KW-0808">Transferase</keyword>
<dbReference type="InterPro" id="IPR040075">
    <property type="entry name" value="GST_N_Theta"/>
</dbReference>
<accession>A0A2U1MR83</accession>
<dbReference type="Gene3D" id="1.20.1050.10">
    <property type="match status" value="1"/>
</dbReference>
<dbReference type="PANTHER" id="PTHR44750:SF1">
    <property type="entry name" value="GLUTATHIONE S-TRANSFERASE T1-RELATED"/>
    <property type="match status" value="1"/>
</dbReference>
<dbReference type="InterPro" id="IPR043377">
    <property type="entry name" value="GSTT1/2/3"/>
</dbReference>
<dbReference type="GO" id="GO:0016740">
    <property type="term" value="F:transferase activity"/>
    <property type="evidence" value="ECO:0007669"/>
    <property type="project" value="UniProtKB-KW"/>
</dbReference>
<dbReference type="EMBL" id="PKPP01004571">
    <property type="protein sequence ID" value="PWA63763.1"/>
    <property type="molecule type" value="Genomic_DNA"/>
</dbReference>
<dbReference type="SUPFAM" id="SSF52833">
    <property type="entry name" value="Thioredoxin-like"/>
    <property type="match status" value="1"/>
</dbReference>
<organism evidence="2 3">
    <name type="scientific">Artemisia annua</name>
    <name type="common">Sweet wormwood</name>
    <dbReference type="NCBI Taxonomy" id="35608"/>
    <lineage>
        <taxon>Eukaryota</taxon>
        <taxon>Viridiplantae</taxon>
        <taxon>Streptophyta</taxon>
        <taxon>Embryophyta</taxon>
        <taxon>Tracheophyta</taxon>
        <taxon>Spermatophyta</taxon>
        <taxon>Magnoliopsida</taxon>
        <taxon>eudicotyledons</taxon>
        <taxon>Gunneridae</taxon>
        <taxon>Pentapetalae</taxon>
        <taxon>asterids</taxon>
        <taxon>campanulids</taxon>
        <taxon>Asterales</taxon>
        <taxon>Asteraceae</taxon>
        <taxon>Asteroideae</taxon>
        <taxon>Anthemideae</taxon>
        <taxon>Artemisiinae</taxon>
        <taxon>Artemisia</taxon>
    </lineage>
</organism>
<dbReference type="SFLD" id="SFLDS00019">
    <property type="entry name" value="Glutathione_Transferase_(cytos"/>
    <property type="match status" value="1"/>
</dbReference>
<proteinExistence type="predicted"/>
<dbReference type="AlphaFoldDB" id="A0A2U1MR83"/>
<feature type="domain" description="GST N-terminal" evidence="1">
    <location>
        <begin position="1"/>
        <end position="82"/>
    </location>
</feature>
<dbReference type="Gene3D" id="3.40.30.10">
    <property type="entry name" value="Glutaredoxin"/>
    <property type="match status" value="1"/>
</dbReference>
<sequence>MALKVYCDRMSQPSRAVLLFCKINGIEFEEIHIDVINNKHLTPEYKAINPMCQLPAIVNGEFKLFESHAILIYLSCAFPEIASHWYPTDISKRSKIHSVLDWHHTNLRRGTGLCSGFSLNDSVYDLIDNGTWRWPPDWFTRYPELSQGGRWRLCIRLYDELERCVVGLLSSGDSCMCIELGDGLVSSRLESGLRD</sequence>
<evidence type="ECO:0000313" key="3">
    <source>
        <dbReference type="Proteomes" id="UP000245207"/>
    </source>
</evidence>
<dbReference type="InterPro" id="IPR040079">
    <property type="entry name" value="Glutathione_S-Trfase"/>
</dbReference>
<dbReference type="InterPro" id="IPR036249">
    <property type="entry name" value="Thioredoxin-like_sf"/>
</dbReference>
<dbReference type="Pfam" id="PF02798">
    <property type="entry name" value="GST_N"/>
    <property type="match status" value="1"/>
</dbReference>
<dbReference type="STRING" id="35608.A0A2U1MR83"/>
<dbReference type="CDD" id="cd03050">
    <property type="entry name" value="GST_N_Theta"/>
    <property type="match status" value="1"/>
</dbReference>
<keyword evidence="3" id="KW-1185">Reference proteome</keyword>
<protein>
    <submittedName>
        <fullName evidence="2">Glutathione S-transferase</fullName>
    </submittedName>
</protein>
<dbReference type="PROSITE" id="PS50404">
    <property type="entry name" value="GST_NTER"/>
    <property type="match status" value="1"/>
</dbReference>
<evidence type="ECO:0000313" key="2">
    <source>
        <dbReference type="EMBL" id="PWA63763.1"/>
    </source>
</evidence>